<protein>
    <submittedName>
        <fullName evidence="3">Uncharacterized protein</fullName>
    </submittedName>
</protein>
<keyword evidence="2" id="KW-0812">Transmembrane</keyword>
<dbReference type="EMBL" id="JACIDO010000025">
    <property type="protein sequence ID" value="MBB3938283.1"/>
    <property type="molecule type" value="Genomic_DNA"/>
</dbReference>
<reference evidence="3 4" key="1">
    <citation type="submission" date="2020-08" db="EMBL/GenBank/DDBJ databases">
        <title>Genomic Encyclopedia of Type Strains, Phase IV (KMG-IV): sequencing the most valuable type-strain genomes for metagenomic binning, comparative biology and taxonomic classification.</title>
        <authorList>
            <person name="Goeker M."/>
        </authorList>
    </citation>
    <scope>NUCLEOTIDE SEQUENCE [LARGE SCALE GENOMIC DNA]</scope>
    <source>
        <strain evidence="3 4">DSM 25024</strain>
    </source>
</reference>
<dbReference type="Proteomes" id="UP000531216">
    <property type="component" value="Unassembled WGS sequence"/>
</dbReference>
<name>A0A7W6FWJ3_9HYPH</name>
<comment type="caution">
    <text evidence="3">The sequence shown here is derived from an EMBL/GenBank/DDBJ whole genome shotgun (WGS) entry which is preliminary data.</text>
</comment>
<gene>
    <name evidence="3" type="ORF">GGR05_004454</name>
</gene>
<organism evidence="3 4">
    <name type="scientific">Aureimonas phyllosphaerae</name>
    <dbReference type="NCBI Taxonomy" id="1166078"/>
    <lineage>
        <taxon>Bacteria</taxon>
        <taxon>Pseudomonadati</taxon>
        <taxon>Pseudomonadota</taxon>
        <taxon>Alphaproteobacteria</taxon>
        <taxon>Hyphomicrobiales</taxon>
        <taxon>Aurantimonadaceae</taxon>
        <taxon>Aureimonas</taxon>
    </lineage>
</organism>
<accession>A0A7W6FWJ3</accession>
<feature type="transmembrane region" description="Helical" evidence="2">
    <location>
        <begin position="28"/>
        <end position="51"/>
    </location>
</feature>
<evidence type="ECO:0000256" key="2">
    <source>
        <dbReference type="SAM" id="Phobius"/>
    </source>
</evidence>
<evidence type="ECO:0000256" key="1">
    <source>
        <dbReference type="SAM" id="MobiDB-lite"/>
    </source>
</evidence>
<keyword evidence="4" id="KW-1185">Reference proteome</keyword>
<proteinExistence type="predicted"/>
<keyword evidence="2" id="KW-0472">Membrane</keyword>
<sequence>MVSHTTPLVIGNSQRHEDVSSPEELQPAVGLFVGLALSAILWITLLIAWLVL</sequence>
<evidence type="ECO:0000313" key="4">
    <source>
        <dbReference type="Proteomes" id="UP000531216"/>
    </source>
</evidence>
<evidence type="ECO:0000313" key="3">
    <source>
        <dbReference type="EMBL" id="MBB3938283.1"/>
    </source>
</evidence>
<dbReference type="AlphaFoldDB" id="A0A7W6FWJ3"/>
<keyword evidence="2" id="KW-1133">Transmembrane helix</keyword>
<feature type="region of interest" description="Disordered" evidence="1">
    <location>
        <begin position="1"/>
        <end position="21"/>
    </location>
</feature>
<dbReference type="RefSeq" id="WP_175526960.1">
    <property type="nucleotide sequence ID" value="NZ_FOOA01000034.1"/>
</dbReference>